<keyword evidence="2" id="KW-1185">Reference proteome</keyword>
<dbReference type="OrthoDB" id="2112831at2"/>
<proteinExistence type="predicted"/>
<evidence type="ECO:0000313" key="1">
    <source>
        <dbReference type="EMBL" id="RXJ02284.1"/>
    </source>
</evidence>
<reference evidence="1 2" key="1">
    <citation type="journal article" date="2019" name="Int. J. Syst. Evol. Microbiol.">
        <title>Anaerobacillus alkaliphilus sp. nov., a novel alkaliphilic and moderately halophilic bacterium.</title>
        <authorList>
            <person name="Borsodi A.K."/>
            <person name="Aszalos J.M."/>
            <person name="Bihari P."/>
            <person name="Nagy I."/>
            <person name="Schumann P."/>
            <person name="Sproer C."/>
            <person name="Kovacs A.L."/>
            <person name="Boka K."/>
            <person name="Dobosy P."/>
            <person name="Ovari M."/>
            <person name="Szili-Kovacs T."/>
            <person name="Toth E."/>
        </authorList>
    </citation>
    <scope>NUCLEOTIDE SEQUENCE [LARGE SCALE GENOMIC DNA]</scope>
    <source>
        <strain evidence="1 2">B16-10</strain>
    </source>
</reference>
<sequence length="194" mass="21748">MQLPSIQIRSTNAQIGVQSQRPHLHISRGHADITIRQEHAAIDIQTTPARLTINQREAFASANLKHVYRLNEEFAAKGRSNAAQVTAKYAREGDQMMRIENGSGGDIFAHLAKIDSILFTEKQATIAQMPRPFSVKTNYQPANLNIRFSGGNVTTNANPRETEISHRKWQTDVYLKQKQSISFQAVGINVNQQL</sequence>
<dbReference type="EMBL" id="QOUX01000026">
    <property type="protein sequence ID" value="RXJ02284.1"/>
    <property type="molecule type" value="Genomic_DNA"/>
</dbReference>
<protein>
    <submittedName>
        <fullName evidence="1">Uncharacterized protein</fullName>
    </submittedName>
</protein>
<name>A0A4Q0VV33_9BACI</name>
<dbReference type="RefSeq" id="WP_129077691.1">
    <property type="nucleotide sequence ID" value="NZ_QOUX01000026.1"/>
</dbReference>
<organism evidence="1 2">
    <name type="scientific">Anaerobacillus alkaliphilus</name>
    <dbReference type="NCBI Taxonomy" id="1548597"/>
    <lineage>
        <taxon>Bacteria</taxon>
        <taxon>Bacillati</taxon>
        <taxon>Bacillota</taxon>
        <taxon>Bacilli</taxon>
        <taxon>Bacillales</taxon>
        <taxon>Bacillaceae</taxon>
        <taxon>Anaerobacillus</taxon>
    </lineage>
</organism>
<dbReference type="InterPro" id="IPR045527">
    <property type="entry name" value="DUF6470"/>
</dbReference>
<accession>A0A4Q0VV33</accession>
<gene>
    <name evidence="1" type="ORF">DS745_07800</name>
</gene>
<dbReference type="AlphaFoldDB" id="A0A4Q0VV33"/>
<dbReference type="Pfam" id="PF20074">
    <property type="entry name" value="DUF6470"/>
    <property type="match status" value="1"/>
</dbReference>
<comment type="caution">
    <text evidence="1">The sequence shown here is derived from an EMBL/GenBank/DDBJ whole genome shotgun (WGS) entry which is preliminary data.</text>
</comment>
<evidence type="ECO:0000313" key="2">
    <source>
        <dbReference type="Proteomes" id="UP000290649"/>
    </source>
</evidence>
<dbReference type="Proteomes" id="UP000290649">
    <property type="component" value="Unassembled WGS sequence"/>
</dbReference>